<dbReference type="GO" id="GO:0003961">
    <property type="term" value="F:O-acetylhomoserine aminocarboxypropyltransferase activity"/>
    <property type="evidence" value="ECO:0007669"/>
    <property type="project" value="TreeGrafter"/>
</dbReference>
<comment type="caution">
    <text evidence="8">The sequence shown here is derived from an EMBL/GenBank/DDBJ whole genome shotgun (WGS) entry which is preliminary data.</text>
</comment>
<evidence type="ECO:0008006" key="10">
    <source>
        <dbReference type="Google" id="ProtNLM"/>
    </source>
</evidence>
<dbReference type="PIRSF" id="PIRSF001434">
    <property type="entry name" value="CGS"/>
    <property type="match status" value="1"/>
</dbReference>
<dbReference type="GO" id="GO:0005737">
    <property type="term" value="C:cytoplasm"/>
    <property type="evidence" value="ECO:0007669"/>
    <property type="project" value="TreeGrafter"/>
</dbReference>
<dbReference type="PROSITE" id="PS00868">
    <property type="entry name" value="CYS_MET_METAB_PP"/>
    <property type="match status" value="1"/>
</dbReference>
<dbReference type="FunFam" id="3.40.640.10:FF:000035">
    <property type="entry name" value="O-succinylhomoserine sulfhydrylase"/>
    <property type="match status" value="1"/>
</dbReference>
<dbReference type="Gene3D" id="3.40.640.10">
    <property type="entry name" value="Type I PLP-dependent aspartate aminotransferase-like (Major domain)"/>
    <property type="match status" value="1"/>
</dbReference>
<dbReference type="InterPro" id="IPR015421">
    <property type="entry name" value="PyrdxlP-dep_Trfase_major"/>
</dbReference>
<sequence length="430" mass="46213">MSTEHEFGFETRQLHAGQRPDPNTGARAVPIFQTTSYVFEDPESAAAYFNLQEYGNTYSRIMNPTVAVFEERIASLEGGSGAVAFASGIAAQAAALFTLLEPGDHVVASSALYGGTVNQLKHLLRKMNVELTWVDPDDPDAWRKAVKDNSKAFFGETIGNPGGNVLDIETVAGIAHEHDLPLIVDNTFATPYLCRPIEWGADIVVHSATKFIGGHGTSIGGVVTEAGTFNWSNGRFPVVAEPSPAYHGLQFHETFGMYGYLMKLRAETLRDLGGALSPFNAFLFLQGLETLSLRMERHVANAARVASFLDEHPLVTRVGYPGLASSAYQPLVAKYLPLGAGAVFSFDVEGGRDAGQDLIRGVRLWSHLANVGDAKSLIIHPASTTHRQLSDEELAAAGVGAGTIRLSVGTESVDDLIWDLEQALAEVSSK</sequence>
<feature type="region of interest" description="Disordered" evidence="7">
    <location>
        <begin position="1"/>
        <end position="25"/>
    </location>
</feature>
<gene>
    <name evidence="8" type="ORF">Afe05nite_22400</name>
</gene>
<evidence type="ECO:0000256" key="1">
    <source>
        <dbReference type="ARBA" id="ARBA00001933"/>
    </source>
</evidence>
<dbReference type="GO" id="GO:0004124">
    <property type="term" value="F:cysteine synthase activity"/>
    <property type="evidence" value="ECO:0007669"/>
    <property type="project" value="TreeGrafter"/>
</dbReference>
<evidence type="ECO:0000256" key="5">
    <source>
        <dbReference type="PIRSR" id="PIRSR001434-2"/>
    </source>
</evidence>
<comment type="similarity">
    <text evidence="2 6">Belongs to the trans-sulfuration enzymes family.</text>
</comment>
<dbReference type="InterPro" id="IPR000277">
    <property type="entry name" value="Cys/Met-Metab_PyrdxlP-dep_enz"/>
</dbReference>
<proteinExistence type="inferred from homology"/>
<dbReference type="InterPro" id="IPR015424">
    <property type="entry name" value="PyrdxlP-dep_Trfase"/>
</dbReference>
<evidence type="ECO:0000256" key="6">
    <source>
        <dbReference type="RuleBase" id="RU362118"/>
    </source>
</evidence>
<comment type="cofactor">
    <cofactor evidence="1 6">
        <name>pyridoxal 5'-phosphate</name>
        <dbReference type="ChEBI" id="CHEBI:597326"/>
    </cofactor>
</comment>
<name>A0A919IXS0_9ACTN</name>
<reference evidence="8" key="1">
    <citation type="submission" date="2021-01" db="EMBL/GenBank/DDBJ databases">
        <title>Whole genome shotgun sequence of Actinoplanes ferrugineus NBRC 15555.</title>
        <authorList>
            <person name="Komaki H."/>
            <person name="Tamura T."/>
        </authorList>
    </citation>
    <scope>NUCLEOTIDE SEQUENCE</scope>
    <source>
        <strain evidence="8">NBRC 15555</strain>
    </source>
</reference>
<evidence type="ECO:0000313" key="8">
    <source>
        <dbReference type="EMBL" id="GIE10400.1"/>
    </source>
</evidence>
<evidence type="ECO:0000256" key="7">
    <source>
        <dbReference type="SAM" id="MobiDB-lite"/>
    </source>
</evidence>
<keyword evidence="3" id="KW-0808">Transferase</keyword>
<dbReference type="GO" id="GO:0019346">
    <property type="term" value="P:transsulfuration"/>
    <property type="evidence" value="ECO:0007669"/>
    <property type="project" value="InterPro"/>
</dbReference>
<dbReference type="PANTHER" id="PTHR43797">
    <property type="entry name" value="HOMOCYSTEINE/CYSTEINE SYNTHASE"/>
    <property type="match status" value="1"/>
</dbReference>
<feature type="modified residue" description="N6-(pyridoxal phosphate)lysine" evidence="5">
    <location>
        <position position="210"/>
    </location>
</feature>
<dbReference type="EMBL" id="BOMM01000016">
    <property type="protein sequence ID" value="GIE10400.1"/>
    <property type="molecule type" value="Genomic_DNA"/>
</dbReference>
<dbReference type="InterPro" id="IPR015422">
    <property type="entry name" value="PyrdxlP-dep_Trfase_small"/>
</dbReference>
<accession>A0A919IXS0</accession>
<dbReference type="SUPFAM" id="SSF53383">
    <property type="entry name" value="PLP-dependent transferases"/>
    <property type="match status" value="1"/>
</dbReference>
<dbReference type="Pfam" id="PF01053">
    <property type="entry name" value="Cys_Met_Meta_PP"/>
    <property type="match status" value="1"/>
</dbReference>
<dbReference type="Gene3D" id="3.90.1150.10">
    <property type="entry name" value="Aspartate Aminotransferase, domain 1"/>
    <property type="match status" value="1"/>
</dbReference>
<organism evidence="8 9">
    <name type="scientific">Paractinoplanes ferrugineus</name>
    <dbReference type="NCBI Taxonomy" id="113564"/>
    <lineage>
        <taxon>Bacteria</taxon>
        <taxon>Bacillati</taxon>
        <taxon>Actinomycetota</taxon>
        <taxon>Actinomycetes</taxon>
        <taxon>Micromonosporales</taxon>
        <taxon>Micromonosporaceae</taxon>
        <taxon>Paractinoplanes</taxon>
    </lineage>
</organism>
<dbReference type="GO" id="GO:0071269">
    <property type="term" value="P:L-homocysteine biosynthetic process"/>
    <property type="evidence" value="ECO:0007669"/>
    <property type="project" value="TreeGrafter"/>
</dbReference>
<dbReference type="PANTHER" id="PTHR43797:SF2">
    <property type="entry name" value="HOMOCYSTEINE_CYSTEINE SYNTHASE"/>
    <property type="match status" value="1"/>
</dbReference>
<dbReference type="InterPro" id="IPR006235">
    <property type="entry name" value="OAc-hSer/O-AcSer_sulfhydrylase"/>
</dbReference>
<feature type="compositionally biased region" description="Basic and acidic residues" evidence="7">
    <location>
        <begin position="1"/>
        <end position="13"/>
    </location>
</feature>
<evidence type="ECO:0000256" key="3">
    <source>
        <dbReference type="ARBA" id="ARBA00022679"/>
    </source>
</evidence>
<dbReference type="NCBIfam" id="TIGR01326">
    <property type="entry name" value="OAH_OAS_sulfhy"/>
    <property type="match status" value="1"/>
</dbReference>
<evidence type="ECO:0000256" key="4">
    <source>
        <dbReference type="ARBA" id="ARBA00022898"/>
    </source>
</evidence>
<evidence type="ECO:0000256" key="2">
    <source>
        <dbReference type="ARBA" id="ARBA00009077"/>
    </source>
</evidence>
<dbReference type="RefSeq" id="WP_203816960.1">
    <property type="nucleotide sequence ID" value="NZ_BAAABP010000071.1"/>
</dbReference>
<evidence type="ECO:0000313" key="9">
    <source>
        <dbReference type="Proteomes" id="UP000598174"/>
    </source>
</evidence>
<protein>
    <recommendedName>
        <fullName evidence="10">O-acetylhomoserine aminocarboxypropyltransferase</fullName>
    </recommendedName>
</protein>
<keyword evidence="9" id="KW-1185">Reference proteome</keyword>
<dbReference type="AlphaFoldDB" id="A0A919IXS0"/>
<dbReference type="GO" id="GO:0030170">
    <property type="term" value="F:pyridoxal phosphate binding"/>
    <property type="evidence" value="ECO:0007669"/>
    <property type="project" value="InterPro"/>
</dbReference>
<dbReference type="InterPro" id="IPR054542">
    <property type="entry name" value="Cys_met_metab_PP"/>
</dbReference>
<dbReference type="Proteomes" id="UP000598174">
    <property type="component" value="Unassembled WGS sequence"/>
</dbReference>
<keyword evidence="4 5" id="KW-0663">Pyridoxal phosphate</keyword>
<dbReference type="GO" id="GO:0006535">
    <property type="term" value="P:cysteine biosynthetic process from serine"/>
    <property type="evidence" value="ECO:0007669"/>
    <property type="project" value="TreeGrafter"/>
</dbReference>
<dbReference type="CDD" id="cd00614">
    <property type="entry name" value="CGS_like"/>
    <property type="match status" value="1"/>
</dbReference>